<name>B3LWK9_DROAN</name>
<sequence length="422" mass="49217">MSENEGAEHFYEDELVAPSWLNTEFIEGVLRSHEKAPELEVTDLKITPGSTKGDHYASVMFRTTAEYTTMKGKFTKPLILKTVPDQEGHKKDMLSNSHLFATEIGMYSKVLPEFEKILREAGDSTKLFVPCVYHSMEPRPVLIFEDLVPQGYAVIRDRPMTPEEQTAIFTKLAKWHAVSMKVINEQPDFLRDFKYSLFDMPNFMTGDLVITGMENFVEMLSVEPELTKYTTYFSKIQDTYLSQMLEEVNEFRNNWQPDGHYVLCHGDFHHRNMMFRHNKNSGAVEDVMFVDFQVCTVSPSSVDLLCAVYRLLEPERRCELGKDEINLYFSVLEDTLKKVDYKGEFLTQAGLWQGIHRHKNYDYFMMSTFLPMILAEKSNAFKMDDLVKSNDFRKKAFFLDVYQKEIKKLLPKFEELGYFDDI</sequence>
<dbReference type="OMA" id="TEINMYS"/>
<dbReference type="GeneID" id="6500351"/>
<dbReference type="SUPFAM" id="SSF56112">
    <property type="entry name" value="Protein kinase-like (PK-like)"/>
    <property type="match status" value="1"/>
</dbReference>
<accession>B3LWK9</accession>
<proteinExistence type="predicted"/>
<reference evidence="2 3" key="1">
    <citation type="journal article" date="2007" name="Nature">
        <title>Evolution of genes and genomes on the Drosophila phylogeny.</title>
        <authorList>
            <consortium name="Drosophila 12 Genomes Consortium"/>
            <person name="Clark A.G."/>
            <person name="Eisen M.B."/>
            <person name="Smith D.R."/>
            <person name="Bergman C.M."/>
            <person name="Oliver B."/>
            <person name="Markow T.A."/>
            <person name="Kaufman T.C."/>
            <person name="Kellis M."/>
            <person name="Gelbart W."/>
            <person name="Iyer V.N."/>
            <person name="Pollard D.A."/>
            <person name="Sackton T.B."/>
            <person name="Larracuente A.M."/>
            <person name="Singh N.D."/>
            <person name="Abad J.P."/>
            <person name="Abt D.N."/>
            <person name="Adryan B."/>
            <person name="Aguade M."/>
            <person name="Akashi H."/>
            <person name="Anderson W.W."/>
            <person name="Aquadro C.F."/>
            <person name="Ardell D.H."/>
            <person name="Arguello R."/>
            <person name="Artieri C.G."/>
            <person name="Barbash D.A."/>
            <person name="Barker D."/>
            <person name="Barsanti P."/>
            <person name="Batterham P."/>
            <person name="Batzoglou S."/>
            <person name="Begun D."/>
            <person name="Bhutkar A."/>
            <person name="Blanco E."/>
            <person name="Bosak S.A."/>
            <person name="Bradley R.K."/>
            <person name="Brand A.D."/>
            <person name="Brent M.R."/>
            <person name="Brooks A.N."/>
            <person name="Brown R.H."/>
            <person name="Butlin R.K."/>
            <person name="Caggese C."/>
            <person name="Calvi B.R."/>
            <person name="Bernardo de Carvalho A."/>
            <person name="Caspi A."/>
            <person name="Castrezana S."/>
            <person name="Celniker S.E."/>
            <person name="Chang J.L."/>
            <person name="Chapple C."/>
            <person name="Chatterji S."/>
            <person name="Chinwalla A."/>
            <person name="Civetta A."/>
            <person name="Clifton S.W."/>
            <person name="Comeron J.M."/>
            <person name="Costello J.C."/>
            <person name="Coyne J.A."/>
            <person name="Daub J."/>
            <person name="David R.G."/>
            <person name="Delcher A.L."/>
            <person name="Delehaunty K."/>
            <person name="Do C.B."/>
            <person name="Ebling H."/>
            <person name="Edwards K."/>
            <person name="Eickbush T."/>
            <person name="Evans J.D."/>
            <person name="Filipski A."/>
            <person name="Findeiss S."/>
            <person name="Freyhult E."/>
            <person name="Fulton L."/>
            <person name="Fulton R."/>
            <person name="Garcia A.C."/>
            <person name="Gardiner A."/>
            <person name="Garfield D.A."/>
            <person name="Garvin B.E."/>
            <person name="Gibson G."/>
            <person name="Gilbert D."/>
            <person name="Gnerre S."/>
            <person name="Godfrey J."/>
            <person name="Good R."/>
            <person name="Gotea V."/>
            <person name="Gravely B."/>
            <person name="Greenberg A.J."/>
            <person name="Griffiths-Jones S."/>
            <person name="Gross S."/>
            <person name="Guigo R."/>
            <person name="Gustafson E.A."/>
            <person name="Haerty W."/>
            <person name="Hahn M.W."/>
            <person name="Halligan D.L."/>
            <person name="Halpern A.L."/>
            <person name="Halter G.M."/>
            <person name="Han M.V."/>
            <person name="Heger A."/>
            <person name="Hillier L."/>
            <person name="Hinrichs A.S."/>
            <person name="Holmes I."/>
            <person name="Hoskins R.A."/>
            <person name="Hubisz M.J."/>
            <person name="Hultmark D."/>
            <person name="Huntley M.A."/>
            <person name="Jaffe D.B."/>
            <person name="Jagadeeshan S."/>
            <person name="Jeck W.R."/>
            <person name="Johnson J."/>
            <person name="Jones C.D."/>
            <person name="Jordan W.C."/>
            <person name="Karpen G.H."/>
            <person name="Kataoka E."/>
            <person name="Keightley P.D."/>
            <person name="Kheradpour P."/>
            <person name="Kirkness E.F."/>
            <person name="Koerich L.B."/>
            <person name="Kristiansen K."/>
            <person name="Kudrna D."/>
            <person name="Kulathinal R.J."/>
            <person name="Kumar S."/>
            <person name="Kwok R."/>
            <person name="Lander E."/>
            <person name="Langley C.H."/>
            <person name="Lapoint R."/>
            <person name="Lazzaro B.P."/>
            <person name="Lee S.J."/>
            <person name="Levesque L."/>
            <person name="Li R."/>
            <person name="Lin C.F."/>
            <person name="Lin M.F."/>
            <person name="Lindblad-Toh K."/>
            <person name="Llopart A."/>
            <person name="Long M."/>
            <person name="Low L."/>
            <person name="Lozovsky E."/>
            <person name="Lu J."/>
            <person name="Luo M."/>
            <person name="Machado C.A."/>
            <person name="Makalowski W."/>
            <person name="Marzo M."/>
            <person name="Matsuda M."/>
            <person name="Matzkin L."/>
            <person name="McAllister B."/>
            <person name="McBride C.S."/>
            <person name="McKernan B."/>
            <person name="McKernan K."/>
            <person name="Mendez-Lago M."/>
            <person name="Minx P."/>
            <person name="Mollenhauer M.U."/>
            <person name="Montooth K."/>
            <person name="Mount S.M."/>
            <person name="Mu X."/>
            <person name="Myers E."/>
            <person name="Negre B."/>
            <person name="Newfeld S."/>
            <person name="Nielsen R."/>
            <person name="Noor M.A."/>
            <person name="O'Grady P."/>
            <person name="Pachter L."/>
            <person name="Papaceit M."/>
            <person name="Parisi M.J."/>
            <person name="Parisi M."/>
            <person name="Parts L."/>
            <person name="Pedersen J.S."/>
            <person name="Pesole G."/>
            <person name="Phillippy A.M."/>
            <person name="Ponting C.P."/>
            <person name="Pop M."/>
            <person name="Porcelli D."/>
            <person name="Powell J.R."/>
            <person name="Prohaska S."/>
            <person name="Pruitt K."/>
            <person name="Puig M."/>
            <person name="Quesneville H."/>
            <person name="Ram K.R."/>
            <person name="Rand D."/>
            <person name="Rasmussen M.D."/>
            <person name="Reed L.K."/>
            <person name="Reenan R."/>
            <person name="Reily A."/>
            <person name="Remington K.A."/>
            <person name="Rieger T.T."/>
            <person name="Ritchie M.G."/>
            <person name="Robin C."/>
            <person name="Rogers Y.H."/>
            <person name="Rohde C."/>
            <person name="Rozas J."/>
            <person name="Rubenfield M.J."/>
            <person name="Ruiz A."/>
            <person name="Russo S."/>
            <person name="Salzberg S.L."/>
            <person name="Sanchez-Gracia A."/>
            <person name="Saranga D.J."/>
            <person name="Sato H."/>
            <person name="Schaeffer S.W."/>
            <person name="Schatz M.C."/>
            <person name="Schlenke T."/>
            <person name="Schwartz R."/>
            <person name="Segarra C."/>
            <person name="Singh R.S."/>
            <person name="Sirot L."/>
            <person name="Sirota M."/>
            <person name="Sisneros N.B."/>
            <person name="Smith C.D."/>
            <person name="Smith T.F."/>
            <person name="Spieth J."/>
            <person name="Stage D.E."/>
            <person name="Stark A."/>
            <person name="Stephan W."/>
            <person name="Strausberg R.L."/>
            <person name="Strempel S."/>
            <person name="Sturgill D."/>
            <person name="Sutton G."/>
            <person name="Sutton G.G."/>
            <person name="Tao W."/>
            <person name="Teichmann S."/>
            <person name="Tobari Y.N."/>
            <person name="Tomimura Y."/>
            <person name="Tsolas J.M."/>
            <person name="Valente V.L."/>
            <person name="Venter E."/>
            <person name="Venter J.C."/>
            <person name="Vicario S."/>
            <person name="Vieira F.G."/>
            <person name="Vilella A.J."/>
            <person name="Villasante A."/>
            <person name="Walenz B."/>
            <person name="Wang J."/>
            <person name="Wasserman M."/>
            <person name="Watts T."/>
            <person name="Wilson D."/>
            <person name="Wilson R.K."/>
            <person name="Wing R.A."/>
            <person name="Wolfner M.F."/>
            <person name="Wong A."/>
            <person name="Wong G.K."/>
            <person name="Wu C.I."/>
            <person name="Wu G."/>
            <person name="Yamamoto D."/>
            <person name="Yang H.P."/>
            <person name="Yang S.P."/>
            <person name="Yorke J.A."/>
            <person name="Yoshida K."/>
            <person name="Zdobnov E."/>
            <person name="Zhang P."/>
            <person name="Zhang Y."/>
            <person name="Zimin A.V."/>
            <person name="Baldwin J."/>
            <person name="Abdouelleil A."/>
            <person name="Abdulkadir J."/>
            <person name="Abebe A."/>
            <person name="Abera B."/>
            <person name="Abreu J."/>
            <person name="Acer S.C."/>
            <person name="Aftuck L."/>
            <person name="Alexander A."/>
            <person name="An P."/>
            <person name="Anderson E."/>
            <person name="Anderson S."/>
            <person name="Arachi H."/>
            <person name="Azer M."/>
            <person name="Bachantsang P."/>
            <person name="Barry A."/>
            <person name="Bayul T."/>
            <person name="Berlin A."/>
            <person name="Bessette D."/>
            <person name="Bloom T."/>
            <person name="Blye J."/>
            <person name="Boguslavskiy L."/>
            <person name="Bonnet C."/>
            <person name="Boukhgalter B."/>
            <person name="Bourzgui I."/>
            <person name="Brown A."/>
            <person name="Cahill P."/>
            <person name="Channer S."/>
            <person name="Cheshatsang Y."/>
            <person name="Chuda L."/>
            <person name="Citroen M."/>
            <person name="Collymore A."/>
            <person name="Cooke P."/>
            <person name="Costello M."/>
            <person name="D'Aco K."/>
            <person name="Daza R."/>
            <person name="De Haan G."/>
            <person name="DeGray S."/>
            <person name="DeMaso C."/>
            <person name="Dhargay N."/>
            <person name="Dooley K."/>
            <person name="Dooley E."/>
            <person name="Doricent M."/>
            <person name="Dorje P."/>
            <person name="Dorjee K."/>
            <person name="Dupes A."/>
            <person name="Elong R."/>
            <person name="Falk J."/>
            <person name="Farina A."/>
            <person name="Faro S."/>
            <person name="Ferguson D."/>
            <person name="Fisher S."/>
            <person name="Foley C.D."/>
            <person name="Franke A."/>
            <person name="Friedrich D."/>
            <person name="Gadbois L."/>
            <person name="Gearin G."/>
            <person name="Gearin C.R."/>
            <person name="Giannoukos G."/>
            <person name="Goode T."/>
            <person name="Graham J."/>
            <person name="Grandbois E."/>
            <person name="Grewal S."/>
            <person name="Gyaltsen K."/>
            <person name="Hafez N."/>
            <person name="Hagos B."/>
            <person name="Hall J."/>
            <person name="Henson C."/>
            <person name="Hollinger A."/>
            <person name="Honan T."/>
            <person name="Huard M.D."/>
            <person name="Hughes L."/>
            <person name="Hurhula B."/>
            <person name="Husby M.E."/>
            <person name="Kamat A."/>
            <person name="Kanga B."/>
            <person name="Kashin S."/>
            <person name="Khazanovich D."/>
            <person name="Kisner P."/>
            <person name="Lance K."/>
            <person name="Lara M."/>
            <person name="Lee W."/>
            <person name="Lennon N."/>
            <person name="Letendre F."/>
            <person name="LeVine R."/>
            <person name="Lipovsky A."/>
            <person name="Liu X."/>
            <person name="Liu J."/>
            <person name="Liu S."/>
            <person name="Lokyitsang T."/>
            <person name="Lokyitsang Y."/>
            <person name="Lubonja R."/>
            <person name="Lui A."/>
            <person name="MacDonald P."/>
            <person name="Magnisalis V."/>
            <person name="Maru K."/>
            <person name="Matthews C."/>
            <person name="McCusker W."/>
            <person name="McDonough S."/>
            <person name="Mehta T."/>
            <person name="Meldrim J."/>
            <person name="Meneus L."/>
            <person name="Mihai O."/>
            <person name="Mihalev A."/>
            <person name="Mihova T."/>
            <person name="Mittelman R."/>
            <person name="Mlenga V."/>
            <person name="Montmayeur A."/>
            <person name="Mulrain L."/>
            <person name="Navidi A."/>
            <person name="Naylor J."/>
            <person name="Negash T."/>
            <person name="Nguyen T."/>
            <person name="Nguyen N."/>
            <person name="Nicol R."/>
            <person name="Norbu C."/>
            <person name="Norbu N."/>
            <person name="Novod N."/>
            <person name="O'Neill B."/>
            <person name="Osman S."/>
            <person name="Markiewicz E."/>
            <person name="Oyono O.L."/>
            <person name="Patti C."/>
            <person name="Phunkhang P."/>
            <person name="Pierre F."/>
            <person name="Priest M."/>
            <person name="Raghuraman S."/>
            <person name="Rege F."/>
            <person name="Reyes R."/>
            <person name="Rise C."/>
            <person name="Rogov P."/>
            <person name="Ross K."/>
            <person name="Ryan E."/>
            <person name="Settipalli S."/>
            <person name="Shea T."/>
            <person name="Sherpa N."/>
            <person name="Shi L."/>
            <person name="Shih D."/>
            <person name="Sparrow T."/>
            <person name="Spaulding J."/>
            <person name="Stalker J."/>
            <person name="Stange-Thomann N."/>
            <person name="Stavropoulos S."/>
            <person name="Stone C."/>
            <person name="Strader C."/>
            <person name="Tesfaye S."/>
            <person name="Thomson T."/>
            <person name="Thoulutsang Y."/>
            <person name="Thoulutsang D."/>
            <person name="Topham K."/>
            <person name="Topping I."/>
            <person name="Tsamla T."/>
            <person name="Vassiliev H."/>
            <person name="Vo A."/>
            <person name="Wangchuk T."/>
            <person name="Wangdi T."/>
            <person name="Weiand M."/>
            <person name="Wilkinson J."/>
            <person name="Wilson A."/>
            <person name="Yadav S."/>
            <person name="Young G."/>
            <person name="Yu Q."/>
            <person name="Zembek L."/>
            <person name="Zhong D."/>
            <person name="Zimmer A."/>
            <person name="Zwirko Z."/>
            <person name="Jaffe D.B."/>
            <person name="Alvarez P."/>
            <person name="Brockman W."/>
            <person name="Butler J."/>
            <person name="Chin C."/>
            <person name="Gnerre S."/>
            <person name="Grabherr M."/>
            <person name="Kleber M."/>
            <person name="Mauceli E."/>
            <person name="MacCallum I."/>
        </authorList>
    </citation>
    <scope>NUCLEOTIDE SEQUENCE [LARGE SCALE GENOMIC DNA]</scope>
    <source>
        <strain evidence="3">Tucson 14024-0371.13</strain>
    </source>
</reference>
<dbReference type="PANTHER" id="PTHR11012">
    <property type="entry name" value="PROTEIN KINASE-LIKE DOMAIN-CONTAINING"/>
    <property type="match status" value="1"/>
</dbReference>
<dbReference type="InParanoid" id="B3LWK9"/>
<dbReference type="PANTHER" id="PTHR11012:SF12">
    <property type="entry name" value="CHK KINASE-LIKE DOMAIN-CONTAINING PROTEIN-RELATED"/>
    <property type="match status" value="1"/>
</dbReference>
<dbReference type="EMBL" id="CH902617">
    <property type="protein sequence ID" value="EDV41603.1"/>
    <property type="molecule type" value="Genomic_DNA"/>
</dbReference>
<dbReference type="InterPro" id="IPR015897">
    <property type="entry name" value="CHK_kinase-like"/>
</dbReference>
<dbReference type="eggNOG" id="ENOG502RZD1">
    <property type="taxonomic scope" value="Eukaryota"/>
</dbReference>
<organism evidence="2 3">
    <name type="scientific">Drosophila ananassae</name>
    <name type="common">Fruit fly</name>
    <dbReference type="NCBI Taxonomy" id="7217"/>
    <lineage>
        <taxon>Eukaryota</taxon>
        <taxon>Metazoa</taxon>
        <taxon>Ecdysozoa</taxon>
        <taxon>Arthropoda</taxon>
        <taxon>Hexapoda</taxon>
        <taxon>Insecta</taxon>
        <taxon>Pterygota</taxon>
        <taxon>Neoptera</taxon>
        <taxon>Endopterygota</taxon>
        <taxon>Diptera</taxon>
        <taxon>Brachycera</taxon>
        <taxon>Muscomorpha</taxon>
        <taxon>Ephydroidea</taxon>
        <taxon>Drosophilidae</taxon>
        <taxon>Drosophila</taxon>
        <taxon>Sophophora</taxon>
    </lineage>
</organism>
<protein>
    <recommendedName>
        <fullName evidence="1">CHK kinase-like domain-containing protein</fullName>
    </recommendedName>
</protein>
<feature type="domain" description="CHK kinase-like" evidence="1">
    <location>
        <begin position="142"/>
        <end position="338"/>
    </location>
</feature>
<dbReference type="Proteomes" id="UP000007801">
    <property type="component" value="Unassembled WGS sequence"/>
</dbReference>
<dbReference type="SMART" id="SM00587">
    <property type="entry name" value="CHK"/>
    <property type="match status" value="1"/>
</dbReference>
<dbReference type="HOGENOM" id="CLU_010718_0_1_1"/>
<dbReference type="OrthoDB" id="8250698at2759"/>
<evidence type="ECO:0000313" key="3">
    <source>
        <dbReference type="Proteomes" id="UP000007801"/>
    </source>
</evidence>
<dbReference type="GO" id="GO:0016740">
    <property type="term" value="F:transferase activity"/>
    <property type="evidence" value="ECO:0007669"/>
    <property type="project" value="UniProtKB-KW"/>
</dbReference>
<dbReference type="InterPro" id="IPR004119">
    <property type="entry name" value="EcKL"/>
</dbReference>
<keyword evidence="2" id="KW-0808">Transferase</keyword>
<dbReference type="Gene3D" id="3.90.1200.10">
    <property type="match status" value="1"/>
</dbReference>
<dbReference type="KEGG" id="dan:6500351"/>
<dbReference type="PhylomeDB" id="B3LWK9"/>
<dbReference type="InterPro" id="IPR011009">
    <property type="entry name" value="Kinase-like_dom_sf"/>
</dbReference>
<keyword evidence="3" id="KW-1185">Reference proteome</keyword>
<evidence type="ECO:0000259" key="1">
    <source>
        <dbReference type="SMART" id="SM00587"/>
    </source>
</evidence>
<dbReference type="Pfam" id="PF02958">
    <property type="entry name" value="EcKL"/>
    <property type="match status" value="1"/>
</dbReference>
<dbReference type="STRING" id="7217.B3LWK9"/>
<dbReference type="AlphaFoldDB" id="B3LWK9"/>
<gene>
    <name evidence="2" type="primary">Dana\GF17567</name>
    <name evidence="2" type="synonym">dana_GLEANR_18830</name>
    <name evidence="2" type="ORF">GF17567</name>
</gene>
<evidence type="ECO:0000313" key="2">
    <source>
        <dbReference type="EMBL" id="EDV41603.1"/>
    </source>
</evidence>